<dbReference type="SUPFAM" id="SSF51197">
    <property type="entry name" value="Clavaminate synthase-like"/>
    <property type="match status" value="1"/>
</dbReference>
<dbReference type="KEGG" id="rli:RLO149_c020520"/>
<accession>F7ZL21</accession>
<sequence length="262" mass="28731">MNTEFFEKGWAVFAPETATLEWAQDAQTDAMHALKNPDYSQWYQCENTWFVGLDVLNNDARGCISGSAQLSGAAVDFITQTCGGWPALHRGQLSGVFPGYPRPRAGETEAGFRYRARRDAAHVDGVLGVGTPKRRFVQEPHAFILGLPLTRADRGAAPLVVWEGSHEIMKDAFRVAFAQTQTTDMPRTDVTEVYKAARREVFETCPRVVVHAAPGAAIVVHRLALHGVAPWSDGATADPEGRLIAYFRPPIAGGVRAWIDMP</sequence>
<evidence type="ECO:0000313" key="1">
    <source>
        <dbReference type="EMBL" id="AEI94032.1"/>
    </source>
</evidence>
<reference evidence="1 2" key="1">
    <citation type="journal article" date="2011" name="BMC Genomics">
        <title>Comparative genome analysis and genome-guided physiological analysis of Roseobacter litoralis.</title>
        <authorList>
            <person name="Kalhoefer D."/>
            <person name="Thole S."/>
            <person name="Voget S."/>
            <person name="Lehmann R."/>
            <person name="Liesegang H."/>
            <person name="Wollher A."/>
            <person name="Daniel R."/>
            <person name="Simon M."/>
            <person name="Brinkhoff T."/>
        </authorList>
    </citation>
    <scope>NUCLEOTIDE SEQUENCE [LARGE SCALE GENOMIC DNA]</scope>
    <source>
        <strain evidence="2">ATCC 49566 / DSM 6996 / JCM 21268 / NBRC 15278 / OCh 149</strain>
    </source>
</reference>
<evidence type="ECO:0000313" key="2">
    <source>
        <dbReference type="Proteomes" id="UP000001353"/>
    </source>
</evidence>
<gene>
    <name evidence="1" type="ordered locus">RLO149_c020520</name>
</gene>
<dbReference type="Proteomes" id="UP000001353">
    <property type="component" value="Chromosome"/>
</dbReference>
<dbReference type="AlphaFoldDB" id="F7ZL21"/>
<dbReference type="RefSeq" id="WP_013961958.1">
    <property type="nucleotide sequence ID" value="NC_015730.1"/>
</dbReference>
<evidence type="ECO:0008006" key="3">
    <source>
        <dbReference type="Google" id="ProtNLM"/>
    </source>
</evidence>
<protein>
    <recommendedName>
        <fullName evidence="3">Phytanoyl-CoA dioxygenase</fullName>
    </recommendedName>
</protein>
<proteinExistence type="predicted"/>
<organism evidence="1 2">
    <name type="scientific">Roseobacter litoralis (strain ATCC 49566 / DSM 6996 / JCM 21268 / NBRC 15278 / OCh 149)</name>
    <dbReference type="NCBI Taxonomy" id="391595"/>
    <lineage>
        <taxon>Bacteria</taxon>
        <taxon>Pseudomonadati</taxon>
        <taxon>Pseudomonadota</taxon>
        <taxon>Alphaproteobacteria</taxon>
        <taxon>Rhodobacterales</taxon>
        <taxon>Roseobacteraceae</taxon>
        <taxon>Roseobacter</taxon>
    </lineage>
</organism>
<dbReference type="HOGENOM" id="CLU_1053142_0_0_5"/>
<keyword evidence="2" id="KW-1185">Reference proteome</keyword>
<dbReference type="EMBL" id="CP002623">
    <property type="protein sequence ID" value="AEI94032.1"/>
    <property type="molecule type" value="Genomic_DNA"/>
</dbReference>
<dbReference type="STRING" id="391595.RLO149_c020520"/>
<dbReference type="eggNOG" id="ENOG502Z92P">
    <property type="taxonomic scope" value="Bacteria"/>
</dbReference>
<name>F7ZL21_ROSLO</name>